<dbReference type="EMBL" id="CM014086">
    <property type="protein sequence ID" value="TKS76138.1"/>
    <property type="molecule type" value="Genomic_DNA"/>
</dbReference>
<dbReference type="InterPro" id="IPR036028">
    <property type="entry name" value="SH3-like_dom_sf"/>
</dbReference>
<dbReference type="STRING" id="240159.A0A4U5UNS1"/>
<gene>
    <name evidence="7" type="ORF">D9C73_009700</name>
</gene>
<feature type="compositionally biased region" description="Basic residues" evidence="4">
    <location>
        <begin position="786"/>
        <end position="796"/>
    </location>
</feature>
<dbReference type="Gene3D" id="2.30.30.40">
    <property type="entry name" value="SH3 Domains"/>
    <property type="match status" value="1"/>
</dbReference>
<sequence>MEADQGTGAPSAEPQADSAAAPDSFSQLWTDVMGMLDGSLGNIDDLAQEYSEYYNTCFSDVSDRMEELRKRREKQDSSSTSLQLRTEIQESLGFSSEVSTPETDRKGDYPDSILGFATPPSVRLLVTLLAGGGHGSHNGWYASGDDRVLSESRRVQAGDFPVLKECPCTNPALKMDLEASKWDNKKKNKSFWQNFRKSQHKPVARQTSKGEDIGYVASEITMSDEERIQLMMMLKEYERSRQSGSTDTAEWTDGSAANLNQSSNCNSREQSDDEQSEDSVKFKRLHKLVNSTRRVRKKLIKVEEGKKHGSEDFLNLDPPPTCEDNTALYTGVLKKPPLPQEISLPSLTQDQLSLDGDTDSLTNSPSSSSLDTWSGHKLVKTFSKSSSTHGLIRPPKRTPVGSGGLGGSISGVGGSGSSFSELDGCGLDDEGKLSRSTTDSEMRKALSSISHGVSNNEALYAYYGLTKPRPKPHAQSRLLISLDDCPQGSPKHQPATRHHGSWTHRKPDPNYAYSTKHLLYQRSRNAKTPVSPLSVTPSSPARCDVAKSKGFGSGGGGWVFPSRRLRGRTAVSELNITYVVERSLYGHLNWAQLVRPVTLSRAERRCLLEEDREADRKWAASVDRCTKRVLLRIQQKSRTCSFGGFDLSNRSLHVVNTGSEANSSPDGVPGSPQSPQPDTDSLEKPKLKAGGSVESLRSSLSGQSSMNGDDEEPPYRGPFCGRARVHTDFTPSPYDTDSLKLKRGDVIDIISKPPMGTWMGLLNNKVGTFKFIYVDVLSEEEEKPKRPMRRRRKGRPPKPTSVEELLERINLKEHMPTFLFNGYEDLDTFKLLEEEDLDELNIRDPQHRAVLLTAVELLQEYDSSSDPERSGLSGSQEKLLSEGRGLVGDSPRDSGCYESNENLENGKSRKASRSSRSSAGLQSPDYPTLPMTISTEALQQNGKNQRTKFPKSFFIKPSLKGFNLLGLRKAQRQSPIPASRSCEDLDGPPEPTGPWKRSHSLGDLHWDQNFEQKDLGVEVKFTKERPKSDNSSPTKVCRDEGSPAQNGTPTVSPKGRADRPPVPSQLPLRHPCRITQSPNPPEPLSSPTPSPPESNASGERIIRTHPKKPPVPPPVPAKKSKERLANGLRHPPLSLPSSPSPTPSPTHSLNRSHPSSPIIRSSSNSPGAPALPAKTPSTPTSPCATSSTSSMGEESGTPPAVQPPWLSDLGGKVAVSRKASHNKMSPDLLTLLEQRLEVEGIDLTEEPYSDKHGRCGIPQPLVQRYSEDLEQPVKDVASTMDQLRVKELRKQHRMAIPFGGLTEMCRKPLPSGNISTVSDWLTSIGLPMYTASLAAAGIDTLSRVALLTESSVWEAGVRDERHARRLVSEARLVNAHRES</sequence>
<feature type="compositionally biased region" description="Pro residues" evidence="4">
    <location>
        <begin position="1078"/>
        <end position="1092"/>
    </location>
</feature>
<keyword evidence="1 3" id="KW-0728">SH3 domain</keyword>
<dbReference type="SUPFAM" id="SSF47769">
    <property type="entry name" value="SAM/Pointed domain"/>
    <property type="match status" value="2"/>
</dbReference>
<dbReference type="InterPro" id="IPR051725">
    <property type="entry name" value="SAM-SH3_domain_protein"/>
</dbReference>
<feature type="region of interest" description="Disordered" evidence="4">
    <location>
        <begin position="350"/>
        <end position="373"/>
    </location>
</feature>
<dbReference type="Pfam" id="PF00536">
    <property type="entry name" value="SAM_1"/>
    <property type="match status" value="1"/>
</dbReference>
<dbReference type="SMART" id="SM00454">
    <property type="entry name" value="SAM"/>
    <property type="match status" value="2"/>
</dbReference>
<proteinExistence type="predicted"/>
<feature type="region of interest" description="Disordered" evidence="4">
    <location>
        <begin position="970"/>
        <end position="1208"/>
    </location>
</feature>
<evidence type="ECO:0000313" key="7">
    <source>
        <dbReference type="EMBL" id="TKS76138.1"/>
    </source>
</evidence>
<evidence type="ECO:0000313" key="8">
    <source>
        <dbReference type="Proteomes" id="UP000298787"/>
    </source>
</evidence>
<dbReference type="Pfam" id="PF07647">
    <property type="entry name" value="SAM_2"/>
    <property type="match status" value="1"/>
</dbReference>
<evidence type="ECO:0000256" key="3">
    <source>
        <dbReference type="PROSITE-ProRule" id="PRU00192"/>
    </source>
</evidence>
<feature type="domain" description="SAM" evidence="6">
    <location>
        <begin position="1312"/>
        <end position="1376"/>
    </location>
</feature>
<dbReference type="InterPro" id="IPR001452">
    <property type="entry name" value="SH3_domain"/>
</dbReference>
<dbReference type="PANTHER" id="PTHR12301:SF3">
    <property type="entry name" value="SAM AND SH3 DOMAIN-CONTAINING PROTEIN 1"/>
    <property type="match status" value="1"/>
</dbReference>
<dbReference type="InterPro" id="IPR013761">
    <property type="entry name" value="SAM/pointed_sf"/>
</dbReference>
<feature type="compositionally biased region" description="Polar residues" evidence="4">
    <location>
        <begin position="92"/>
        <end position="101"/>
    </location>
</feature>
<dbReference type="CDD" id="cd11967">
    <property type="entry name" value="SH3_SASH1"/>
    <property type="match status" value="1"/>
</dbReference>
<feature type="region of interest" description="Disordered" evidence="4">
    <location>
        <begin position="862"/>
        <end position="929"/>
    </location>
</feature>
<feature type="region of interest" description="Disordered" evidence="4">
    <location>
        <begin position="782"/>
        <end position="803"/>
    </location>
</feature>
<evidence type="ECO:0000259" key="5">
    <source>
        <dbReference type="PROSITE" id="PS50002"/>
    </source>
</evidence>
<keyword evidence="2" id="KW-0597">Phosphoprotein</keyword>
<feature type="compositionally biased region" description="Polar residues" evidence="4">
    <location>
        <begin position="242"/>
        <end position="268"/>
    </location>
</feature>
<evidence type="ECO:0000259" key="6">
    <source>
        <dbReference type="PROSITE" id="PS50105"/>
    </source>
</evidence>
<feature type="compositionally biased region" description="Polar residues" evidence="4">
    <location>
        <begin position="656"/>
        <end position="679"/>
    </location>
</feature>
<dbReference type="InterPro" id="IPR058666">
    <property type="entry name" value="SASH1/NUB1_homeodomain"/>
</dbReference>
<dbReference type="FunFam" id="1.10.150.50:FF:000024">
    <property type="entry name" value="Putative sam and sh3 domain-containing protein 1"/>
    <property type="match status" value="1"/>
</dbReference>
<feature type="region of interest" description="Disordered" evidence="4">
    <location>
        <begin position="656"/>
        <end position="721"/>
    </location>
</feature>
<feature type="domain" description="SAM" evidence="6">
    <location>
        <begin position="797"/>
        <end position="861"/>
    </location>
</feature>
<organism evidence="7 8">
    <name type="scientific">Collichthys lucidus</name>
    <name type="common">Big head croaker</name>
    <name type="synonym">Sciaena lucida</name>
    <dbReference type="NCBI Taxonomy" id="240159"/>
    <lineage>
        <taxon>Eukaryota</taxon>
        <taxon>Metazoa</taxon>
        <taxon>Chordata</taxon>
        <taxon>Craniata</taxon>
        <taxon>Vertebrata</taxon>
        <taxon>Euteleostomi</taxon>
        <taxon>Actinopterygii</taxon>
        <taxon>Neopterygii</taxon>
        <taxon>Teleostei</taxon>
        <taxon>Neoteleostei</taxon>
        <taxon>Acanthomorphata</taxon>
        <taxon>Eupercaria</taxon>
        <taxon>Sciaenidae</taxon>
        <taxon>Collichthys</taxon>
    </lineage>
</organism>
<name>A0A4U5UNS1_COLLU</name>
<dbReference type="SMART" id="SM00326">
    <property type="entry name" value="SH3"/>
    <property type="match status" value="1"/>
</dbReference>
<dbReference type="PROSITE" id="PS50105">
    <property type="entry name" value="SAM_DOMAIN"/>
    <property type="match status" value="2"/>
</dbReference>
<evidence type="ECO:0000256" key="2">
    <source>
        <dbReference type="ARBA" id="ARBA00022553"/>
    </source>
</evidence>
<feature type="region of interest" description="Disordered" evidence="4">
    <location>
        <begin position="1"/>
        <end position="24"/>
    </location>
</feature>
<feature type="region of interest" description="Disordered" evidence="4">
    <location>
        <begin position="90"/>
        <end position="110"/>
    </location>
</feature>
<feature type="compositionally biased region" description="Basic and acidic residues" evidence="4">
    <location>
        <begin position="1000"/>
        <end position="1028"/>
    </location>
</feature>
<keyword evidence="8" id="KW-1185">Reference proteome</keyword>
<dbReference type="Proteomes" id="UP000298787">
    <property type="component" value="Chromosome 9"/>
</dbReference>
<accession>A0A4U5UNS1</accession>
<dbReference type="Gene3D" id="1.10.150.50">
    <property type="entry name" value="Transcription Factor, Ets-1"/>
    <property type="match status" value="2"/>
</dbReference>
<feature type="compositionally biased region" description="Low complexity" evidence="4">
    <location>
        <begin position="359"/>
        <end position="373"/>
    </location>
</feature>
<protein>
    <submittedName>
        <fullName evidence="7">SAM and SH3 domain-containing protein 1</fullName>
    </submittedName>
</protein>
<feature type="compositionally biased region" description="Low complexity" evidence="4">
    <location>
        <begin position="690"/>
        <end position="707"/>
    </location>
</feature>
<evidence type="ECO:0000256" key="1">
    <source>
        <dbReference type="ARBA" id="ARBA00022443"/>
    </source>
</evidence>
<dbReference type="PANTHER" id="PTHR12301">
    <property type="entry name" value="SAM-DOMAIN, SH3 AND NUCLEAR LOCALIZATION SIGNALS PROTEIN RELATED"/>
    <property type="match status" value="1"/>
</dbReference>
<feature type="compositionally biased region" description="Basic residues" evidence="4">
    <location>
        <begin position="494"/>
        <end position="504"/>
    </location>
</feature>
<dbReference type="InterPro" id="IPR035720">
    <property type="entry name" value="SASH1_SH3"/>
</dbReference>
<evidence type="ECO:0000256" key="4">
    <source>
        <dbReference type="SAM" id="MobiDB-lite"/>
    </source>
</evidence>
<dbReference type="SUPFAM" id="SSF50044">
    <property type="entry name" value="SH3-domain"/>
    <property type="match status" value="1"/>
</dbReference>
<feature type="domain" description="SH3" evidence="5">
    <location>
        <begin position="718"/>
        <end position="779"/>
    </location>
</feature>
<dbReference type="PROSITE" id="PS50002">
    <property type="entry name" value="SH3"/>
    <property type="match status" value="1"/>
</dbReference>
<dbReference type="FunFam" id="2.30.30.40:FF:000021">
    <property type="entry name" value="Putative sam and sh3 domain-containing protein 1"/>
    <property type="match status" value="1"/>
</dbReference>
<dbReference type="Pfam" id="PF07653">
    <property type="entry name" value="SH3_2"/>
    <property type="match status" value="1"/>
</dbReference>
<feature type="region of interest" description="Disordered" evidence="4">
    <location>
        <begin position="239"/>
        <end position="280"/>
    </location>
</feature>
<dbReference type="Pfam" id="PF26285">
    <property type="entry name" value="SASH1_Homeodomain"/>
    <property type="match status" value="1"/>
</dbReference>
<feature type="compositionally biased region" description="Low complexity" evidence="4">
    <location>
        <begin position="1145"/>
        <end position="1197"/>
    </location>
</feature>
<reference evidence="7 8" key="1">
    <citation type="submission" date="2019-01" db="EMBL/GenBank/DDBJ databases">
        <title>Genome Assembly of Collichthys lucidus.</title>
        <authorList>
            <person name="Cai M."/>
            <person name="Xiao S."/>
        </authorList>
    </citation>
    <scope>NUCLEOTIDE SEQUENCE [LARGE SCALE GENOMIC DNA]</scope>
    <source>
        <strain evidence="7">JT15FE1705JMU</strain>
        <tissue evidence="7">Muscle</tissue>
    </source>
</reference>
<feature type="region of interest" description="Disordered" evidence="4">
    <location>
        <begin position="486"/>
        <end position="508"/>
    </location>
</feature>
<dbReference type="InterPro" id="IPR001660">
    <property type="entry name" value="SAM"/>
</dbReference>